<proteinExistence type="predicted"/>
<feature type="domain" description="Gfo/Idh/MocA-like oxidoreductase N-terminal" evidence="1">
    <location>
        <begin position="5"/>
        <end position="123"/>
    </location>
</feature>
<reference evidence="3 4" key="1">
    <citation type="journal article" date="2014" name="Syst. Appl. Microbiol.">
        <title>Complete genomes of freshwater sulfur oxidizers Sulfuricella denitrificans skB26 and Sulfuritalea hydrogenivorans sk43H: genetic insights into the sulfur oxidation pathway of betaproteobacteria.</title>
        <authorList>
            <person name="Watanabe T."/>
            <person name="Kojima H."/>
            <person name="Fukui M."/>
        </authorList>
    </citation>
    <scope>NUCLEOTIDE SEQUENCE [LARGE SCALE GENOMIC DNA]</scope>
    <source>
        <strain evidence="3">DSM22779</strain>
    </source>
</reference>
<dbReference type="InterPro" id="IPR000683">
    <property type="entry name" value="Gfo/Idh/MocA-like_OxRdtase_N"/>
</dbReference>
<dbReference type="InterPro" id="IPR055170">
    <property type="entry name" value="GFO_IDH_MocA-like_dom"/>
</dbReference>
<accession>W0SE06</accession>
<gene>
    <name evidence="3" type="ORF">SUTH_00153</name>
</gene>
<dbReference type="PANTHER" id="PTHR43377:SF1">
    <property type="entry name" value="BILIVERDIN REDUCTASE A"/>
    <property type="match status" value="1"/>
</dbReference>
<dbReference type="STRING" id="1223802.SUTH_00153"/>
<organism evidence="3 4">
    <name type="scientific">Sulfuritalea hydrogenivorans sk43H</name>
    <dbReference type="NCBI Taxonomy" id="1223802"/>
    <lineage>
        <taxon>Bacteria</taxon>
        <taxon>Pseudomonadati</taxon>
        <taxon>Pseudomonadota</taxon>
        <taxon>Betaproteobacteria</taxon>
        <taxon>Nitrosomonadales</taxon>
        <taxon>Sterolibacteriaceae</taxon>
        <taxon>Sulfuritalea</taxon>
    </lineage>
</organism>
<dbReference type="HOGENOM" id="CLU_023194_10_0_4"/>
<dbReference type="Gene3D" id="3.40.50.720">
    <property type="entry name" value="NAD(P)-binding Rossmann-like Domain"/>
    <property type="match status" value="1"/>
</dbReference>
<evidence type="ECO:0000313" key="4">
    <source>
        <dbReference type="Proteomes" id="UP000031637"/>
    </source>
</evidence>
<name>W0SE06_9PROT</name>
<evidence type="ECO:0000259" key="1">
    <source>
        <dbReference type="Pfam" id="PF01408"/>
    </source>
</evidence>
<dbReference type="EMBL" id="AP012547">
    <property type="protein sequence ID" value="BAO27973.1"/>
    <property type="molecule type" value="Genomic_DNA"/>
</dbReference>
<evidence type="ECO:0000313" key="3">
    <source>
        <dbReference type="EMBL" id="BAO27973.1"/>
    </source>
</evidence>
<dbReference type="SUPFAM" id="SSF55347">
    <property type="entry name" value="Glyceraldehyde-3-phosphate dehydrogenase-like, C-terminal domain"/>
    <property type="match status" value="1"/>
</dbReference>
<keyword evidence="4" id="KW-1185">Reference proteome</keyword>
<dbReference type="Pfam" id="PF01408">
    <property type="entry name" value="GFO_IDH_MocA"/>
    <property type="match status" value="1"/>
</dbReference>
<evidence type="ECO:0000259" key="2">
    <source>
        <dbReference type="Pfam" id="PF22725"/>
    </source>
</evidence>
<dbReference type="AlphaFoldDB" id="W0SE06"/>
<dbReference type="GO" id="GO:0000166">
    <property type="term" value="F:nucleotide binding"/>
    <property type="evidence" value="ECO:0007669"/>
    <property type="project" value="InterPro"/>
</dbReference>
<dbReference type="Pfam" id="PF22725">
    <property type="entry name" value="GFO_IDH_MocA_C3"/>
    <property type="match status" value="1"/>
</dbReference>
<dbReference type="OrthoDB" id="8565814at2"/>
<dbReference type="PANTHER" id="PTHR43377">
    <property type="entry name" value="BILIVERDIN REDUCTASE A"/>
    <property type="match status" value="1"/>
</dbReference>
<sequence length="319" mass="34415">MSTPLRAAVIGVGYLGRFHAQKYASLPDVELVGVVDAHPETARRVAKELGVAAFTDYRELLDAGRVDLVSVASTTETHHAVARDCLAAGVHVLAEKPITVTVAQADELVALADAKKLVLQVGHLERFNPAWLAVKDKITRPVFIEAHRMAPFKARGIDVSVVLDLMIHDLDLILPLVGSPVADLRASGVSVLTDGIDIANARIEFANGCVANLTASRTSTASLRRLRVFQHHEYISIDFGDRRIGISRKREALVEGEPPLDTETFQQPPGDALMTEIVAFVAAVRHGTPPVVSGREGRDALAIALEIDRMIAARQNSLS</sequence>
<dbReference type="InterPro" id="IPR051450">
    <property type="entry name" value="Gfo/Idh/MocA_Oxidoreductases"/>
</dbReference>
<dbReference type="Gene3D" id="3.30.360.10">
    <property type="entry name" value="Dihydrodipicolinate Reductase, domain 2"/>
    <property type="match status" value="1"/>
</dbReference>
<dbReference type="RefSeq" id="WP_041096326.1">
    <property type="nucleotide sequence ID" value="NZ_AP012547.1"/>
</dbReference>
<protein>
    <submittedName>
        <fullName evidence="3">Oxidoreductase domain-containing protein</fullName>
    </submittedName>
</protein>
<dbReference type="InterPro" id="IPR036291">
    <property type="entry name" value="NAD(P)-bd_dom_sf"/>
</dbReference>
<dbReference type="KEGG" id="shd:SUTH_00153"/>
<dbReference type="SUPFAM" id="SSF51735">
    <property type="entry name" value="NAD(P)-binding Rossmann-fold domains"/>
    <property type="match status" value="1"/>
</dbReference>
<feature type="domain" description="GFO/IDH/MocA-like oxidoreductase" evidence="2">
    <location>
        <begin position="160"/>
        <end position="229"/>
    </location>
</feature>
<dbReference type="Proteomes" id="UP000031637">
    <property type="component" value="Chromosome"/>
</dbReference>